<organism evidence="1 2">
    <name type="scientific">Sphingobacterium thermophilum</name>
    <dbReference type="NCBI Taxonomy" id="768534"/>
    <lineage>
        <taxon>Bacteria</taxon>
        <taxon>Pseudomonadati</taxon>
        <taxon>Bacteroidota</taxon>
        <taxon>Sphingobacteriia</taxon>
        <taxon>Sphingobacteriales</taxon>
        <taxon>Sphingobacteriaceae</taxon>
        <taxon>Sphingobacterium</taxon>
    </lineage>
</organism>
<gene>
    <name evidence="1" type="ORF">GCM10023173_05030</name>
</gene>
<dbReference type="EMBL" id="BAABGR010000006">
    <property type="protein sequence ID" value="GAA4511814.1"/>
    <property type="molecule type" value="Genomic_DNA"/>
</dbReference>
<reference evidence="2" key="1">
    <citation type="journal article" date="2019" name="Int. J. Syst. Evol. Microbiol.">
        <title>The Global Catalogue of Microorganisms (GCM) 10K type strain sequencing project: providing services to taxonomists for standard genome sequencing and annotation.</title>
        <authorList>
            <consortium name="The Broad Institute Genomics Platform"/>
            <consortium name="The Broad Institute Genome Sequencing Center for Infectious Disease"/>
            <person name="Wu L."/>
            <person name="Ma J."/>
        </authorList>
    </citation>
    <scope>NUCLEOTIDE SEQUENCE [LARGE SCALE GENOMIC DNA]</scope>
    <source>
        <strain evidence="2">JCM 17858</strain>
    </source>
</reference>
<protein>
    <submittedName>
        <fullName evidence="1">Uncharacterized protein</fullName>
    </submittedName>
</protein>
<keyword evidence="2" id="KW-1185">Reference proteome</keyword>
<name>A0ABP8QWG2_9SPHI</name>
<sequence>MKIVPIFADKLFAFHYDGEVDNEYDRLLELWTDTEYVRAFLQENKEDIPPNYSIRQYVAFIREDAIEIDEQLIAIAESGDDQLEQFFQPLRNSEYQIRVLSSQKGRKNCLRLYAIRIDENVFVITGGAIKLPRQHCMEDREHTRVELRKLEKAKDFLKLNGIFDEDSFFEFLKY</sequence>
<comment type="caution">
    <text evidence="1">The sequence shown here is derived from an EMBL/GenBank/DDBJ whole genome shotgun (WGS) entry which is preliminary data.</text>
</comment>
<proteinExistence type="predicted"/>
<accession>A0ABP8QWG2</accession>
<evidence type="ECO:0000313" key="1">
    <source>
        <dbReference type="EMBL" id="GAA4511814.1"/>
    </source>
</evidence>
<dbReference type="Proteomes" id="UP001500394">
    <property type="component" value="Unassembled WGS sequence"/>
</dbReference>
<evidence type="ECO:0000313" key="2">
    <source>
        <dbReference type="Proteomes" id="UP001500394"/>
    </source>
</evidence>
<dbReference type="RefSeq" id="WP_345064259.1">
    <property type="nucleotide sequence ID" value="NZ_BAABGR010000006.1"/>
</dbReference>